<proteinExistence type="predicted"/>
<keyword evidence="1" id="KW-0175">Coiled coil</keyword>
<dbReference type="AlphaFoldDB" id="J9D1S2"/>
<feature type="compositionally biased region" description="Basic and acidic residues" evidence="2">
    <location>
        <begin position="529"/>
        <end position="541"/>
    </location>
</feature>
<evidence type="ECO:0000313" key="4">
    <source>
        <dbReference type="Proteomes" id="UP000003163"/>
    </source>
</evidence>
<feature type="compositionally biased region" description="Basic and acidic residues" evidence="2">
    <location>
        <begin position="95"/>
        <end position="107"/>
    </location>
</feature>
<dbReference type="InParanoid" id="J9D1S2"/>
<organism evidence="3 4">
    <name type="scientific">Edhazardia aedis (strain USNM 41457)</name>
    <name type="common">Microsporidian parasite</name>
    <dbReference type="NCBI Taxonomy" id="1003232"/>
    <lineage>
        <taxon>Eukaryota</taxon>
        <taxon>Fungi</taxon>
        <taxon>Fungi incertae sedis</taxon>
        <taxon>Microsporidia</taxon>
        <taxon>Edhazardia</taxon>
    </lineage>
</organism>
<feature type="region of interest" description="Disordered" evidence="2">
    <location>
        <begin position="164"/>
        <end position="200"/>
    </location>
</feature>
<dbReference type="EMBL" id="AFBI03000114">
    <property type="protein sequence ID" value="EJW01796.1"/>
    <property type="molecule type" value="Genomic_DNA"/>
</dbReference>
<evidence type="ECO:0000256" key="2">
    <source>
        <dbReference type="SAM" id="MobiDB-lite"/>
    </source>
</evidence>
<evidence type="ECO:0000313" key="3">
    <source>
        <dbReference type="EMBL" id="EJW01796.1"/>
    </source>
</evidence>
<feature type="region of interest" description="Disordered" evidence="2">
    <location>
        <begin position="529"/>
        <end position="564"/>
    </location>
</feature>
<reference evidence="3 4" key="1">
    <citation type="submission" date="2011-08" db="EMBL/GenBank/DDBJ databases">
        <authorList>
            <person name="Liu Z.J."/>
            <person name="Shi F.L."/>
            <person name="Lu J.Q."/>
            <person name="Li M."/>
            <person name="Wang Z.L."/>
        </authorList>
    </citation>
    <scope>NUCLEOTIDE SEQUENCE [LARGE SCALE GENOMIC DNA]</scope>
    <source>
        <strain evidence="3 4">USNM 41457</strain>
    </source>
</reference>
<evidence type="ECO:0000256" key="1">
    <source>
        <dbReference type="SAM" id="Coils"/>
    </source>
</evidence>
<feature type="region of interest" description="Disordered" evidence="2">
    <location>
        <begin position="95"/>
        <end position="118"/>
    </location>
</feature>
<feature type="compositionally biased region" description="Polar residues" evidence="2">
    <location>
        <begin position="168"/>
        <end position="200"/>
    </location>
</feature>
<name>J9D1S2_EDHAE</name>
<dbReference type="VEuPathDB" id="MicrosporidiaDB:EDEG_03717"/>
<sequence>MSNIQSLKKIISLEKKNGKNRYTHYEESRDVIIVSPPRVIADNNFHCNYTTSNSNISKDHVTTSNTYIDPRVDQLMKKIKNRRRRSILRKNIFKHLEKQESDHKETNTKPNNNDKIQDTYEKNVNSNRFLKNVEVNNYTRNVNINQINTGSTADFQCKSDERIHGNDNDNISTIKSQKNHKSISNVDTHNNVDLGSTNNNRRFAYNTHKNSIEQRTRELESMQKRKKELSNINKAVGTPPRKTSTYPNYGFNTHYRKFKLIRRENVFAPLSNPCFWENNMKTPPSDFFMNFKNNDNTDFSNQTMLRRENIDKWNDSYEKVAGIPDKEYHINTKERKTICEDVQNNVDDGNAKYNNDNRDFCYNAKNWFEDKLNQEYQYNNLESRQQNNIRIVRGDRKNEAIIDPNQKEDDFRNLQFEIIGLDGVAFEYTDEQKNNYTNRYKNYNIDQNNSLESHATPYELSIYNENIANNTSLSLQNNETQSSKYKNQNLSVLDSCQDRLEYLSRKNDNISYSDSRLFQSKIYLQSKYKKEESIENRDKNSDQYLNEEYDKSEESEYSDETADSDNTLQLHSENMEFYCYCDRKKPLLYKHDHNIPCESTDNAHLRNSIIRHIRKSSLGYNIILGIIDILKNTKKRTKKYINSVVYKVYRKMVIDEINKIKDELPITKNITPFSWSEYIKVKITQCSRKNVLSVEIVHDKIKERLVDYFECKDFEFKSINENMFLNNVNNDEYYESDDGEKTSGKILTRQSYFVMNYTFKNISDPFPDEYSDQ</sequence>
<comment type="caution">
    <text evidence="3">The sequence shown here is derived from an EMBL/GenBank/DDBJ whole genome shotgun (WGS) entry which is preliminary data.</text>
</comment>
<dbReference type="HOGENOM" id="CLU_361697_0_0_1"/>
<keyword evidence="4" id="KW-1185">Reference proteome</keyword>
<gene>
    <name evidence="3" type="ORF">EDEG_03717</name>
</gene>
<dbReference type="Proteomes" id="UP000003163">
    <property type="component" value="Unassembled WGS sequence"/>
</dbReference>
<reference evidence="4" key="2">
    <citation type="submission" date="2015-07" db="EMBL/GenBank/DDBJ databases">
        <title>Contrasting host-pathogen interactions and genome evolution in two generalist and specialist microsporidian pathogens of mosquitoes.</title>
        <authorList>
            <consortium name="The Broad Institute Genomics Platform"/>
            <consortium name="The Broad Institute Genome Sequencing Center for Infectious Disease"/>
            <person name="Cuomo C.A."/>
            <person name="Sanscrainte N.D."/>
            <person name="Goldberg J.M."/>
            <person name="Heiman D."/>
            <person name="Young S."/>
            <person name="Zeng Q."/>
            <person name="Becnel J.J."/>
            <person name="Birren B.W."/>
        </authorList>
    </citation>
    <scope>NUCLEOTIDE SEQUENCE [LARGE SCALE GENOMIC DNA]</scope>
    <source>
        <strain evidence="4">USNM 41457</strain>
    </source>
</reference>
<feature type="coiled-coil region" evidence="1">
    <location>
        <begin position="205"/>
        <end position="232"/>
    </location>
</feature>
<protein>
    <submittedName>
        <fullName evidence="3">Uncharacterized protein</fullName>
    </submittedName>
</protein>
<accession>J9D1S2</accession>